<protein>
    <submittedName>
        <fullName evidence="9">L-arabinose transport system permease protein AraQ</fullName>
    </submittedName>
</protein>
<evidence type="ECO:0000256" key="7">
    <source>
        <dbReference type="SAM" id="Phobius"/>
    </source>
</evidence>
<dbReference type="Pfam" id="PF00528">
    <property type="entry name" value="BPD_transp_1"/>
    <property type="match status" value="1"/>
</dbReference>
<dbReference type="InterPro" id="IPR035906">
    <property type="entry name" value="MetI-like_sf"/>
</dbReference>
<sequence>MSDTLKLNKKNRILKPEMVVLELLTILLFVLFMFPFFMVVLNSAKTSREIIFNAIALPASWKQLVTNVSLIFNNPTVDYLGAFFDSILITVFSLLVIAVCSAMAAWVMVRNKTWWSTLLFMAFVSAMVIPFQVLMYPLVRWMRVSGNFINIRLLGTIPGIVFAYLGFGSPLSIFIFHGFIKSIPLEIEESATIDGCPRSKIFFKIVFPLLQPIIVTVLILNGIWIWNDYLLPLLVLGSNGRVQTIPIAVTAFAGAYLKQWDLILTSTLIAMLPIIVLYIFAQRYIIKGMVEGSIK</sequence>
<dbReference type="PROSITE" id="PS50928">
    <property type="entry name" value="ABC_TM1"/>
    <property type="match status" value="1"/>
</dbReference>
<organism evidence="9">
    <name type="scientific">bioreactor metagenome</name>
    <dbReference type="NCBI Taxonomy" id="1076179"/>
    <lineage>
        <taxon>unclassified sequences</taxon>
        <taxon>metagenomes</taxon>
        <taxon>ecological metagenomes</taxon>
    </lineage>
</organism>
<gene>
    <name evidence="9" type="primary">araQ_71</name>
    <name evidence="9" type="ORF">SDC9_96326</name>
</gene>
<dbReference type="GO" id="GO:0005886">
    <property type="term" value="C:plasma membrane"/>
    <property type="evidence" value="ECO:0007669"/>
    <property type="project" value="UniProtKB-SubCell"/>
</dbReference>
<dbReference type="GO" id="GO:0055085">
    <property type="term" value="P:transmembrane transport"/>
    <property type="evidence" value="ECO:0007669"/>
    <property type="project" value="InterPro"/>
</dbReference>
<evidence type="ECO:0000256" key="4">
    <source>
        <dbReference type="ARBA" id="ARBA00022692"/>
    </source>
</evidence>
<keyword evidence="2" id="KW-0813">Transport</keyword>
<evidence type="ECO:0000313" key="9">
    <source>
        <dbReference type="EMBL" id="MPM49596.1"/>
    </source>
</evidence>
<reference evidence="9" key="1">
    <citation type="submission" date="2019-08" db="EMBL/GenBank/DDBJ databases">
        <authorList>
            <person name="Kucharzyk K."/>
            <person name="Murdoch R.W."/>
            <person name="Higgins S."/>
            <person name="Loffler F."/>
        </authorList>
    </citation>
    <scope>NUCLEOTIDE SEQUENCE</scope>
</reference>
<feature type="transmembrane region" description="Helical" evidence="7">
    <location>
        <begin position="159"/>
        <end position="180"/>
    </location>
</feature>
<feature type="transmembrane region" description="Helical" evidence="7">
    <location>
        <begin position="262"/>
        <end position="281"/>
    </location>
</feature>
<feature type="domain" description="ABC transmembrane type-1" evidence="8">
    <location>
        <begin position="83"/>
        <end position="281"/>
    </location>
</feature>
<name>A0A645A9L6_9ZZZZ</name>
<evidence type="ECO:0000259" key="8">
    <source>
        <dbReference type="PROSITE" id="PS50928"/>
    </source>
</evidence>
<dbReference type="InterPro" id="IPR000515">
    <property type="entry name" value="MetI-like"/>
</dbReference>
<feature type="transmembrane region" description="Helical" evidence="7">
    <location>
        <begin position="201"/>
        <end position="226"/>
    </location>
</feature>
<dbReference type="Gene3D" id="1.10.3720.10">
    <property type="entry name" value="MetI-like"/>
    <property type="match status" value="1"/>
</dbReference>
<dbReference type="CDD" id="cd06261">
    <property type="entry name" value="TM_PBP2"/>
    <property type="match status" value="1"/>
</dbReference>
<dbReference type="AlphaFoldDB" id="A0A645A9L6"/>
<comment type="caution">
    <text evidence="9">The sequence shown here is derived from an EMBL/GenBank/DDBJ whole genome shotgun (WGS) entry which is preliminary data.</text>
</comment>
<dbReference type="PANTHER" id="PTHR43744:SF8">
    <property type="entry name" value="SN-GLYCEROL-3-PHOSPHATE TRANSPORT SYSTEM PERMEASE PROTEIN UGPE"/>
    <property type="match status" value="1"/>
</dbReference>
<evidence type="ECO:0000256" key="6">
    <source>
        <dbReference type="ARBA" id="ARBA00023136"/>
    </source>
</evidence>
<keyword evidence="5 7" id="KW-1133">Transmembrane helix</keyword>
<dbReference type="EMBL" id="VSSQ01012593">
    <property type="protein sequence ID" value="MPM49596.1"/>
    <property type="molecule type" value="Genomic_DNA"/>
</dbReference>
<feature type="transmembrane region" description="Helical" evidence="7">
    <location>
        <begin position="20"/>
        <end position="41"/>
    </location>
</feature>
<dbReference type="PANTHER" id="PTHR43744">
    <property type="entry name" value="ABC TRANSPORTER PERMEASE PROTEIN MG189-RELATED-RELATED"/>
    <property type="match status" value="1"/>
</dbReference>
<proteinExistence type="predicted"/>
<comment type="subcellular location">
    <subcellularLocation>
        <location evidence="1">Cell membrane</location>
        <topology evidence="1">Multi-pass membrane protein</topology>
    </subcellularLocation>
</comment>
<feature type="transmembrane region" description="Helical" evidence="7">
    <location>
        <begin position="79"/>
        <end position="106"/>
    </location>
</feature>
<keyword evidence="3" id="KW-1003">Cell membrane</keyword>
<evidence type="ECO:0000256" key="1">
    <source>
        <dbReference type="ARBA" id="ARBA00004651"/>
    </source>
</evidence>
<evidence type="ECO:0000256" key="2">
    <source>
        <dbReference type="ARBA" id="ARBA00022448"/>
    </source>
</evidence>
<keyword evidence="6 7" id="KW-0472">Membrane</keyword>
<evidence type="ECO:0000256" key="5">
    <source>
        <dbReference type="ARBA" id="ARBA00022989"/>
    </source>
</evidence>
<dbReference type="SUPFAM" id="SSF161098">
    <property type="entry name" value="MetI-like"/>
    <property type="match status" value="1"/>
</dbReference>
<evidence type="ECO:0000256" key="3">
    <source>
        <dbReference type="ARBA" id="ARBA00022475"/>
    </source>
</evidence>
<accession>A0A645A9L6</accession>
<keyword evidence="4 7" id="KW-0812">Transmembrane</keyword>
<feature type="transmembrane region" description="Helical" evidence="7">
    <location>
        <begin position="118"/>
        <end position="139"/>
    </location>
</feature>